<dbReference type="PANTHER" id="PTHR43622">
    <property type="entry name" value="3-DEHYDROQUINATE SYNTHASE"/>
    <property type="match status" value="1"/>
</dbReference>
<keyword evidence="7" id="KW-0456">Lyase</keyword>
<dbReference type="RefSeq" id="WP_345107343.1">
    <property type="nucleotide sequence ID" value="NZ_BAABCV010000017.1"/>
</dbReference>
<keyword evidence="6" id="KW-0057">Aromatic amino acid biosynthesis</keyword>
<evidence type="ECO:0000256" key="4">
    <source>
        <dbReference type="ARBA" id="ARBA00022723"/>
    </source>
</evidence>
<dbReference type="CDD" id="cd08198">
    <property type="entry name" value="DHQS-like"/>
    <property type="match status" value="1"/>
</dbReference>
<proteinExistence type="predicted"/>
<reference evidence="12" key="1">
    <citation type="journal article" date="2019" name="Int. J. Syst. Evol. Microbiol.">
        <title>The Global Catalogue of Microorganisms (GCM) 10K type strain sequencing project: providing services to taxonomists for standard genome sequencing and annotation.</title>
        <authorList>
            <consortium name="The Broad Institute Genomics Platform"/>
            <consortium name="The Broad Institute Genome Sequencing Center for Infectious Disease"/>
            <person name="Wu L."/>
            <person name="Ma J."/>
        </authorList>
    </citation>
    <scope>NUCLEOTIDE SEQUENCE [LARGE SCALE GENOMIC DNA]</scope>
    <source>
        <strain evidence="12">JCM 17085</strain>
    </source>
</reference>
<dbReference type="InterPro" id="IPR030960">
    <property type="entry name" value="DHQS/DOIS_N"/>
</dbReference>
<dbReference type="PANTHER" id="PTHR43622:SF7">
    <property type="entry name" value="3-DEHYDROQUINATE SYNTHASE, CHLOROPLASTIC"/>
    <property type="match status" value="1"/>
</dbReference>
<comment type="cofactor">
    <cofactor evidence="1">
        <name>NAD(+)</name>
        <dbReference type="ChEBI" id="CHEBI:57540"/>
    </cofactor>
</comment>
<keyword evidence="3" id="KW-0028">Amino-acid biosynthesis</keyword>
<organism evidence="11 12">
    <name type="scientific">Mucilaginibacter panaciglaebae</name>
    <dbReference type="NCBI Taxonomy" id="502331"/>
    <lineage>
        <taxon>Bacteria</taxon>
        <taxon>Pseudomonadati</taxon>
        <taxon>Bacteroidota</taxon>
        <taxon>Sphingobacteriia</taxon>
        <taxon>Sphingobacteriales</taxon>
        <taxon>Sphingobacteriaceae</taxon>
        <taxon>Mucilaginibacter</taxon>
    </lineage>
</organism>
<gene>
    <name evidence="11" type="ORF">GCM10022392_33850</name>
</gene>
<evidence type="ECO:0000313" key="12">
    <source>
        <dbReference type="Proteomes" id="UP001500841"/>
    </source>
</evidence>
<evidence type="ECO:0000256" key="5">
    <source>
        <dbReference type="ARBA" id="ARBA00023027"/>
    </source>
</evidence>
<keyword evidence="5" id="KW-0520">NAD</keyword>
<evidence type="ECO:0000256" key="2">
    <source>
        <dbReference type="ARBA" id="ARBA00001941"/>
    </source>
</evidence>
<dbReference type="NCBIfam" id="NF004852">
    <property type="entry name" value="PRK06203.1"/>
    <property type="match status" value="1"/>
</dbReference>
<evidence type="ECO:0000256" key="8">
    <source>
        <dbReference type="ARBA" id="ARBA00023285"/>
    </source>
</evidence>
<dbReference type="EMBL" id="BAABCV010000017">
    <property type="protein sequence ID" value="GAA4105286.1"/>
    <property type="molecule type" value="Genomic_DNA"/>
</dbReference>
<sequence length="388" mass="43068">MEYLQQSFSVRFEYKTFFTSGLFELSNTGFNDFIAADSTSASIKKILFVVDQDVLKAKPELADKIRRYFAIHKAAQLIPEIVQMPGGEIVKNDESHFSKVLDIINKHAIDRHSYVAAIGGGSILDMVGYASAVAHRGVKHIRIPTTVLSQNDSGVGVKNSINYFGKKNFLGTFVPPVAVFNDDQFLLTLSDRDYRSGIAEAIKVSLIKDATFFEWLESNAEALVARDMPTMKYLIKRCAELHLNHIASLDPFEKGSSRPLDFGHWSAHKLEQLTNFKVLHGEAVAMGIALDTVYSSLAGRISAEESNRVVNLIKKIGFEITHPLLEITGDDSPILIGLQEFREHLGGELTIMLLERIGVGVEVHEMNPQLIKKASELLKNEHTALSAV</sequence>
<keyword evidence="8" id="KW-0170">Cobalt</keyword>
<feature type="domain" description="3-dehydroquinate synthase C-terminal" evidence="10">
    <location>
        <begin position="197"/>
        <end position="323"/>
    </location>
</feature>
<keyword evidence="12" id="KW-1185">Reference proteome</keyword>
<dbReference type="Gene3D" id="1.20.1090.10">
    <property type="entry name" value="Dehydroquinate synthase-like - alpha domain"/>
    <property type="match status" value="1"/>
</dbReference>
<dbReference type="Pfam" id="PF01761">
    <property type="entry name" value="DHQ_synthase"/>
    <property type="match status" value="1"/>
</dbReference>
<feature type="domain" description="3-dehydroquinate synthase N-terminal" evidence="9">
    <location>
        <begin position="82"/>
        <end position="195"/>
    </location>
</feature>
<dbReference type="InterPro" id="IPR056179">
    <property type="entry name" value="DHQS_C"/>
</dbReference>
<dbReference type="Pfam" id="PF24621">
    <property type="entry name" value="DHQS_C"/>
    <property type="match status" value="1"/>
</dbReference>
<comment type="caution">
    <text evidence="11">The sequence shown here is derived from an EMBL/GenBank/DDBJ whole genome shotgun (WGS) entry which is preliminary data.</text>
</comment>
<dbReference type="Proteomes" id="UP001500841">
    <property type="component" value="Unassembled WGS sequence"/>
</dbReference>
<name>A0ABP7X5R3_9SPHI</name>
<accession>A0ABP7X5R3</accession>
<dbReference type="SUPFAM" id="SSF56796">
    <property type="entry name" value="Dehydroquinate synthase-like"/>
    <property type="match status" value="1"/>
</dbReference>
<evidence type="ECO:0000256" key="1">
    <source>
        <dbReference type="ARBA" id="ARBA00001911"/>
    </source>
</evidence>
<keyword evidence="4" id="KW-0479">Metal-binding</keyword>
<dbReference type="InterPro" id="IPR030963">
    <property type="entry name" value="DHQ_synth_fam"/>
</dbReference>
<dbReference type="PIRSF" id="PIRSF001455">
    <property type="entry name" value="DHQ_synth"/>
    <property type="match status" value="1"/>
</dbReference>
<evidence type="ECO:0000259" key="9">
    <source>
        <dbReference type="Pfam" id="PF01761"/>
    </source>
</evidence>
<evidence type="ECO:0000256" key="3">
    <source>
        <dbReference type="ARBA" id="ARBA00022605"/>
    </source>
</evidence>
<protein>
    <submittedName>
        <fullName evidence="11">3-dehydroquinate synthase</fullName>
    </submittedName>
</protein>
<evidence type="ECO:0000259" key="10">
    <source>
        <dbReference type="Pfam" id="PF24621"/>
    </source>
</evidence>
<evidence type="ECO:0000256" key="6">
    <source>
        <dbReference type="ARBA" id="ARBA00023141"/>
    </source>
</evidence>
<dbReference type="InterPro" id="IPR050071">
    <property type="entry name" value="Dehydroquinate_synthase"/>
</dbReference>
<evidence type="ECO:0000313" key="11">
    <source>
        <dbReference type="EMBL" id="GAA4105286.1"/>
    </source>
</evidence>
<evidence type="ECO:0000256" key="7">
    <source>
        <dbReference type="ARBA" id="ARBA00023239"/>
    </source>
</evidence>
<comment type="cofactor">
    <cofactor evidence="2">
        <name>Co(2+)</name>
        <dbReference type="ChEBI" id="CHEBI:48828"/>
    </cofactor>
</comment>
<dbReference type="Gene3D" id="3.40.50.1970">
    <property type="match status" value="1"/>
</dbReference>